<organism evidence="9 10">
    <name type="scientific">Nocardia vulneris</name>
    <dbReference type="NCBI Taxonomy" id="1141657"/>
    <lineage>
        <taxon>Bacteria</taxon>
        <taxon>Bacillati</taxon>
        <taxon>Actinomycetota</taxon>
        <taxon>Actinomycetes</taxon>
        <taxon>Mycobacteriales</taxon>
        <taxon>Nocardiaceae</taxon>
        <taxon>Nocardia</taxon>
    </lineage>
</organism>
<keyword evidence="4 8" id="KW-0812">Transmembrane</keyword>
<feature type="transmembrane region" description="Helical" evidence="8">
    <location>
        <begin position="252"/>
        <end position="273"/>
    </location>
</feature>
<proteinExistence type="inferred from homology"/>
<evidence type="ECO:0000256" key="3">
    <source>
        <dbReference type="ARBA" id="ARBA00022475"/>
    </source>
</evidence>
<evidence type="ECO:0000256" key="8">
    <source>
        <dbReference type="SAM" id="Phobius"/>
    </source>
</evidence>
<name>A0ABR4Z4X8_9NOCA</name>
<evidence type="ECO:0000256" key="6">
    <source>
        <dbReference type="ARBA" id="ARBA00023136"/>
    </source>
</evidence>
<evidence type="ECO:0000256" key="5">
    <source>
        <dbReference type="ARBA" id="ARBA00022989"/>
    </source>
</evidence>
<evidence type="ECO:0000313" key="10">
    <source>
        <dbReference type="Proteomes" id="UP000031364"/>
    </source>
</evidence>
<dbReference type="EMBL" id="JNFP01000071">
    <property type="protein sequence ID" value="KIA60368.1"/>
    <property type="molecule type" value="Genomic_DNA"/>
</dbReference>
<feature type="compositionally biased region" description="Basic and acidic residues" evidence="7">
    <location>
        <begin position="48"/>
        <end position="57"/>
    </location>
</feature>
<evidence type="ECO:0000256" key="1">
    <source>
        <dbReference type="ARBA" id="ARBA00004651"/>
    </source>
</evidence>
<evidence type="ECO:0008006" key="11">
    <source>
        <dbReference type="Google" id="ProtNLM"/>
    </source>
</evidence>
<reference evidence="9 10" key="1">
    <citation type="journal article" date="2014" name="Int. J. Syst. Evol. Microbiol.">
        <title>Nocardia vulneris sp. nov., isolated from wounds of human patients in North America.</title>
        <authorList>
            <person name="Lasker B.A."/>
            <person name="Bell M."/>
            <person name="Klenk H.P."/>
            <person name="Sproer C."/>
            <person name="Schumann C."/>
            <person name="Schumann P."/>
            <person name="Brown J.M."/>
        </authorList>
    </citation>
    <scope>NUCLEOTIDE SEQUENCE [LARGE SCALE GENOMIC DNA]</scope>
    <source>
        <strain evidence="9 10">W9851</strain>
    </source>
</reference>
<dbReference type="Pfam" id="PF07681">
    <property type="entry name" value="DoxX"/>
    <property type="match status" value="1"/>
</dbReference>
<comment type="subcellular location">
    <subcellularLocation>
        <location evidence="1">Cell membrane</location>
        <topology evidence="1">Multi-pass membrane protein</topology>
    </subcellularLocation>
</comment>
<accession>A0ABR4Z4X8</accession>
<feature type="region of interest" description="Disordered" evidence="7">
    <location>
        <begin position="1"/>
        <end position="75"/>
    </location>
</feature>
<evidence type="ECO:0000256" key="4">
    <source>
        <dbReference type="ARBA" id="ARBA00022692"/>
    </source>
</evidence>
<feature type="transmembrane region" description="Helical" evidence="8">
    <location>
        <begin position="175"/>
        <end position="199"/>
    </location>
</feature>
<dbReference type="InterPro" id="IPR051907">
    <property type="entry name" value="DoxX-like_oxidoreductase"/>
</dbReference>
<keyword evidence="5 8" id="KW-1133">Transmembrane helix</keyword>
<feature type="compositionally biased region" description="Polar residues" evidence="7">
    <location>
        <begin position="10"/>
        <end position="43"/>
    </location>
</feature>
<keyword evidence="10" id="KW-1185">Reference proteome</keyword>
<sequence>MTDKSKDTSESSAAQGATPSTAEQSAVSSTGRGVSSPFDSPTEQFPKLTKDVPRTDDELGLDPGPDVPTVGADGLSADAPTYAYASIPPAANPPGDTARLRRRNRETQRGTLDFGLFLLRLVVGGTFIYHGLQKLTGWFHGPGLDGTRDMMANGGWDHPTLSAILVTVGELGGGVLLVLGLATPFAAGALLAVILDAWAWKQGMIPGFQYKAGVQTGVEMESILVGITAVLVLTGPGRWALDRNRGWATRPFAGSFAVLVLAIAAAVLAYWYLHGGNPLTGIGPFD</sequence>
<feature type="transmembrane region" description="Helical" evidence="8">
    <location>
        <begin position="111"/>
        <end position="132"/>
    </location>
</feature>
<evidence type="ECO:0000256" key="2">
    <source>
        <dbReference type="ARBA" id="ARBA00006679"/>
    </source>
</evidence>
<protein>
    <recommendedName>
        <fullName evidence="11">DoxX family protein</fullName>
    </recommendedName>
</protein>
<dbReference type="PANTHER" id="PTHR33452">
    <property type="entry name" value="OXIDOREDUCTASE CATD-RELATED"/>
    <property type="match status" value="1"/>
</dbReference>
<dbReference type="Proteomes" id="UP000031364">
    <property type="component" value="Unassembled WGS sequence"/>
</dbReference>
<evidence type="ECO:0000256" key="7">
    <source>
        <dbReference type="SAM" id="MobiDB-lite"/>
    </source>
</evidence>
<dbReference type="InterPro" id="IPR032808">
    <property type="entry name" value="DoxX"/>
</dbReference>
<gene>
    <name evidence="9" type="ORF">FG87_37500</name>
</gene>
<dbReference type="PANTHER" id="PTHR33452:SF1">
    <property type="entry name" value="INNER MEMBRANE PROTEIN YPHA-RELATED"/>
    <property type="match status" value="1"/>
</dbReference>
<comment type="caution">
    <text evidence="9">The sequence shown here is derived from an EMBL/GenBank/DDBJ whole genome shotgun (WGS) entry which is preliminary data.</text>
</comment>
<dbReference type="RefSeq" id="WP_043680577.1">
    <property type="nucleotide sequence ID" value="NZ_BDCI01000013.1"/>
</dbReference>
<keyword evidence="6 8" id="KW-0472">Membrane</keyword>
<evidence type="ECO:0000313" key="9">
    <source>
        <dbReference type="EMBL" id="KIA60368.1"/>
    </source>
</evidence>
<keyword evidence="3" id="KW-1003">Cell membrane</keyword>
<comment type="similarity">
    <text evidence="2">Belongs to the DoxX family.</text>
</comment>